<reference evidence="1 2" key="1">
    <citation type="journal article" date="2019" name="G3 (Bethesda)">
        <title>Sequencing of a Wild Apple (Malus baccata) Genome Unravels the Differences Between Cultivated and Wild Apple Species Regarding Disease Resistance and Cold Tolerance.</title>
        <authorList>
            <person name="Chen X."/>
        </authorList>
    </citation>
    <scope>NUCLEOTIDE SEQUENCE [LARGE SCALE GENOMIC DNA]</scope>
    <source>
        <strain evidence="2">cv. Shandingzi</strain>
        <tissue evidence="1">Leaves</tissue>
    </source>
</reference>
<evidence type="ECO:0000313" key="2">
    <source>
        <dbReference type="Proteomes" id="UP000315295"/>
    </source>
</evidence>
<proteinExistence type="predicted"/>
<dbReference type="Proteomes" id="UP000315295">
    <property type="component" value="Unassembled WGS sequence"/>
</dbReference>
<evidence type="ECO:0000313" key="1">
    <source>
        <dbReference type="EMBL" id="TQD88580.1"/>
    </source>
</evidence>
<keyword evidence="2" id="KW-1185">Reference proteome</keyword>
<sequence>MMFMYLFIHEYGFHDHTWLYMFLKFLEMCSNLEAAFKLGNRFALYVFLHPWHDVLGFI</sequence>
<name>A0A540LQ12_MALBA</name>
<protein>
    <submittedName>
        <fullName evidence="1">Uncharacterized protein</fullName>
    </submittedName>
</protein>
<dbReference type="AlphaFoldDB" id="A0A540LQ12"/>
<accession>A0A540LQ12</accession>
<comment type="caution">
    <text evidence="1">The sequence shown here is derived from an EMBL/GenBank/DDBJ whole genome shotgun (WGS) entry which is preliminary data.</text>
</comment>
<organism evidence="1 2">
    <name type="scientific">Malus baccata</name>
    <name type="common">Siberian crab apple</name>
    <name type="synonym">Pyrus baccata</name>
    <dbReference type="NCBI Taxonomy" id="106549"/>
    <lineage>
        <taxon>Eukaryota</taxon>
        <taxon>Viridiplantae</taxon>
        <taxon>Streptophyta</taxon>
        <taxon>Embryophyta</taxon>
        <taxon>Tracheophyta</taxon>
        <taxon>Spermatophyta</taxon>
        <taxon>Magnoliopsida</taxon>
        <taxon>eudicotyledons</taxon>
        <taxon>Gunneridae</taxon>
        <taxon>Pentapetalae</taxon>
        <taxon>rosids</taxon>
        <taxon>fabids</taxon>
        <taxon>Rosales</taxon>
        <taxon>Rosaceae</taxon>
        <taxon>Amygdaloideae</taxon>
        <taxon>Maleae</taxon>
        <taxon>Malus</taxon>
    </lineage>
</organism>
<dbReference type="EMBL" id="VIEB01000507">
    <property type="protein sequence ID" value="TQD88580.1"/>
    <property type="molecule type" value="Genomic_DNA"/>
</dbReference>
<gene>
    <name evidence="1" type="ORF">C1H46_025899</name>
</gene>